<evidence type="ECO:0000313" key="2">
    <source>
        <dbReference type="Proteomes" id="UP000558688"/>
    </source>
</evidence>
<comment type="caution">
    <text evidence="1">The sequence shown here is derived from an EMBL/GenBank/DDBJ whole genome shotgun (WGS) entry which is preliminary data.</text>
</comment>
<accession>A0A8H5E059</accession>
<gene>
    <name evidence="1" type="ORF">FOXYS1_15393</name>
</gene>
<evidence type="ECO:0000313" key="1">
    <source>
        <dbReference type="EMBL" id="KAF5241686.1"/>
    </source>
</evidence>
<feature type="non-terminal residue" evidence="1">
    <location>
        <position position="43"/>
    </location>
</feature>
<dbReference type="Proteomes" id="UP000558688">
    <property type="component" value="Unassembled WGS sequence"/>
</dbReference>
<dbReference type="AlphaFoldDB" id="A0A8H5E059"/>
<dbReference type="EMBL" id="JAAFOW010004040">
    <property type="protein sequence ID" value="KAF5241686.1"/>
    <property type="molecule type" value="Genomic_DNA"/>
</dbReference>
<reference evidence="1" key="1">
    <citation type="submission" date="2020-02" db="EMBL/GenBank/DDBJ databases">
        <title>Identification and distribution of gene clusters putatively required for synthesis of sphingolipid metabolism inhibitors in phylogenetically diverse species of the filamentous fungus Fusarium.</title>
        <authorList>
            <person name="Kim H.-S."/>
            <person name="Busman M."/>
            <person name="Brown D.W."/>
            <person name="Divon H."/>
            <person name="Uhlig S."/>
            <person name="Proctor R.H."/>
        </authorList>
    </citation>
    <scope>NUCLEOTIDE SEQUENCE [LARGE SCALE GENOMIC DNA]</scope>
    <source>
        <strain evidence="1">NRRL 39464</strain>
    </source>
</reference>
<organism evidence="1 2">
    <name type="scientific">Fusarium oxysporum</name>
    <name type="common">Fusarium vascular wilt</name>
    <dbReference type="NCBI Taxonomy" id="5507"/>
    <lineage>
        <taxon>Eukaryota</taxon>
        <taxon>Fungi</taxon>
        <taxon>Dikarya</taxon>
        <taxon>Ascomycota</taxon>
        <taxon>Pezizomycotina</taxon>
        <taxon>Sordariomycetes</taxon>
        <taxon>Hypocreomycetidae</taxon>
        <taxon>Hypocreales</taxon>
        <taxon>Nectriaceae</taxon>
        <taxon>Fusarium</taxon>
        <taxon>Fusarium oxysporum species complex</taxon>
    </lineage>
</organism>
<sequence length="43" mass="5017">MDGASLVTDDLLDPPPRIYERLRQIAGYTWDESQLPFHSSYDF</sequence>
<proteinExistence type="predicted"/>
<protein>
    <submittedName>
        <fullName evidence="1">Uncharacterized protein</fullName>
    </submittedName>
</protein>
<name>A0A8H5E059_FUSOX</name>